<keyword evidence="8" id="KW-0418">Kinase</keyword>
<dbReference type="FunFam" id="1.10.287.130:FF:000004">
    <property type="entry name" value="Ethylene receptor 1"/>
    <property type="match status" value="1"/>
</dbReference>
<dbReference type="GO" id="GO:0000155">
    <property type="term" value="F:phosphorelay sensor kinase activity"/>
    <property type="evidence" value="ECO:0007669"/>
    <property type="project" value="InterPro"/>
</dbReference>
<dbReference type="InterPro" id="IPR003594">
    <property type="entry name" value="HATPase_dom"/>
</dbReference>
<evidence type="ECO:0000256" key="13">
    <source>
        <dbReference type="SAM" id="Coils"/>
    </source>
</evidence>
<feature type="coiled-coil region" evidence="13">
    <location>
        <begin position="56"/>
        <end position="83"/>
    </location>
</feature>
<protein>
    <recommendedName>
        <fullName evidence="3">histidine kinase</fullName>
        <ecNumber evidence="3">2.7.13.3</ecNumber>
    </recommendedName>
</protein>
<dbReference type="GO" id="GO:0016020">
    <property type="term" value="C:membrane"/>
    <property type="evidence" value="ECO:0007669"/>
    <property type="project" value="UniProtKB-SubCell"/>
</dbReference>
<sequence length="456" mass="51998">MAGLAVHVNLISQILIAGIDGQSLTKVWFSQGEWLWFFCGFLISSCVTWQLLQINYTSKQSQLEKANQQLQNYSQTLEQKVSDVYENYNVLHSQELEATKRDADVANQAKRAFLANMSHELRTPLNGILGYAQILQHSQTLTQTDLDSINIIHQCGSHLLTLINDILDFSKIETQKLELHKNDFHFPSFLKGIVEMCRIGSCQKNILFIYQADCQIPNGIHADEKRLRQVLIHLLSNAIKFSDNGKVDFKVKVLETHLSGVENESNIIKIRFQVEDTGIGIKAAQLEKIFLPFVQVCDKQNPIEGIGLGLALSWKIAELMGSEIKVESNFGFGSKFWLDLDLEIASNWIQTLPSQSTEMITIKDKKSKVIVDNQWYPLTSYIPTSEFIVPTDVELEKLLDLAMRGNIKGIKTALEELEQSDNKFFAFITKVRQLADEFEAKKIREFIKYFKDDLNE</sequence>
<evidence type="ECO:0000256" key="7">
    <source>
        <dbReference type="ARBA" id="ARBA00022741"/>
    </source>
</evidence>
<dbReference type="Gene3D" id="3.30.565.10">
    <property type="entry name" value="Histidine kinase-like ATPase, C-terminal domain"/>
    <property type="match status" value="1"/>
</dbReference>
<comment type="caution">
    <text evidence="15">The sequence shown here is derived from an EMBL/GenBank/DDBJ whole genome shotgun (WGS) entry which is preliminary data.</text>
</comment>
<evidence type="ECO:0000256" key="12">
    <source>
        <dbReference type="ARBA" id="ARBA00023136"/>
    </source>
</evidence>
<keyword evidence="4" id="KW-0597">Phosphoprotein</keyword>
<dbReference type="EMBL" id="JAECZA010000006">
    <property type="protein sequence ID" value="MBH8572004.1"/>
    <property type="molecule type" value="Genomic_DNA"/>
</dbReference>
<evidence type="ECO:0000256" key="9">
    <source>
        <dbReference type="ARBA" id="ARBA00022840"/>
    </source>
</evidence>
<dbReference type="InterPro" id="IPR003661">
    <property type="entry name" value="HisK_dim/P_dom"/>
</dbReference>
<proteinExistence type="predicted"/>
<dbReference type="SMART" id="SM00388">
    <property type="entry name" value="HisKA"/>
    <property type="match status" value="1"/>
</dbReference>
<evidence type="ECO:0000259" key="14">
    <source>
        <dbReference type="PROSITE" id="PS50109"/>
    </source>
</evidence>
<evidence type="ECO:0000256" key="3">
    <source>
        <dbReference type="ARBA" id="ARBA00012438"/>
    </source>
</evidence>
<dbReference type="PRINTS" id="PR00344">
    <property type="entry name" value="BCTRLSENSOR"/>
</dbReference>
<dbReference type="Gene3D" id="1.10.287.130">
    <property type="match status" value="1"/>
</dbReference>
<dbReference type="PANTHER" id="PTHR43711:SF1">
    <property type="entry name" value="HISTIDINE KINASE 1"/>
    <property type="match status" value="1"/>
</dbReference>
<dbReference type="SUPFAM" id="SSF55874">
    <property type="entry name" value="ATPase domain of HSP90 chaperone/DNA topoisomerase II/histidine kinase"/>
    <property type="match status" value="1"/>
</dbReference>
<evidence type="ECO:0000256" key="10">
    <source>
        <dbReference type="ARBA" id="ARBA00022989"/>
    </source>
</evidence>
<evidence type="ECO:0000313" key="15">
    <source>
        <dbReference type="EMBL" id="MBH8572004.1"/>
    </source>
</evidence>
<dbReference type="InterPro" id="IPR005467">
    <property type="entry name" value="His_kinase_dom"/>
</dbReference>
<dbReference type="Proteomes" id="UP000662314">
    <property type="component" value="Unassembled WGS sequence"/>
</dbReference>
<gene>
    <name evidence="15" type="ORF">I8752_02940</name>
</gene>
<dbReference type="GO" id="GO:0005524">
    <property type="term" value="F:ATP binding"/>
    <property type="evidence" value="ECO:0007669"/>
    <property type="project" value="UniProtKB-KW"/>
</dbReference>
<dbReference type="EC" id="2.7.13.3" evidence="3"/>
<evidence type="ECO:0000256" key="11">
    <source>
        <dbReference type="ARBA" id="ARBA00023012"/>
    </source>
</evidence>
<reference evidence="15 16" key="1">
    <citation type="journal article" date="2021" name="Int. J. Syst. Evol. Microbiol.">
        <title>Amazonocrinis nigriterrae gen. nov., sp. nov., Atlanticothrix silvestris gen. nov., sp. nov. and Dendronalium phyllosphericum gen. nov., sp. nov., nostocacean cyanobacteria from Brazilian environments.</title>
        <authorList>
            <person name="Alvarenga D.O."/>
            <person name="Andreote A.P.D."/>
            <person name="Branco L.H.Z."/>
            <person name="Delbaje E."/>
            <person name="Cruz R.B."/>
            <person name="Varani A.M."/>
            <person name="Fiore M.F."/>
        </authorList>
    </citation>
    <scope>NUCLEOTIDE SEQUENCE [LARGE SCALE GENOMIC DNA]</scope>
    <source>
        <strain evidence="15 16">CENA369</strain>
    </source>
</reference>
<keyword evidence="10" id="KW-1133">Transmembrane helix</keyword>
<dbReference type="InterPro" id="IPR036097">
    <property type="entry name" value="HisK_dim/P_sf"/>
</dbReference>
<keyword evidence="12" id="KW-0472">Membrane</keyword>
<dbReference type="CDD" id="cd00082">
    <property type="entry name" value="HisKA"/>
    <property type="match status" value="1"/>
</dbReference>
<evidence type="ECO:0000256" key="8">
    <source>
        <dbReference type="ARBA" id="ARBA00022777"/>
    </source>
</evidence>
<dbReference type="RefSeq" id="WP_214430874.1">
    <property type="nucleotide sequence ID" value="NZ_CAWPUQ010000295.1"/>
</dbReference>
<keyword evidence="13" id="KW-0175">Coiled coil</keyword>
<evidence type="ECO:0000256" key="2">
    <source>
        <dbReference type="ARBA" id="ARBA00004370"/>
    </source>
</evidence>
<comment type="catalytic activity">
    <reaction evidence="1">
        <text>ATP + protein L-histidine = ADP + protein N-phospho-L-histidine.</text>
        <dbReference type="EC" id="2.7.13.3"/>
    </reaction>
</comment>
<keyword evidence="6" id="KW-0812">Transmembrane</keyword>
<dbReference type="SUPFAM" id="SSF47384">
    <property type="entry name" value="Homodimeric domain of signal transducing histidine kinase"/>
    <property type="match status" value="1"/>
</dbReference>
<dbReference type="InterPro" id="IPR036890">
    <property type="entry name" value="HATPase_C_sf"/>
</dbReference>
<feature type="domain" description="Histidine kinase" evidence="14">
    <location>
        <begin position="116"/>
        <end position="344"/>
    </location>
</feature>
<dbReference type="Pfam" id="PF00512">
    <property type="entry name" value="HisKA"/>
    <property type="match status" value="1"/>
</dbReference>
<keyword evidence="11" id="KW-0902">Two-component regulatory system</keyword>
<dbReference type="AlphaFoldDB" id="A0A8J7LFI1"/>
<keyword evidence="5" id="KW-0808">Transferase</keyword>
<keyword evidence="7" id="KW-0547">Nucleotide-binding</keyword>
<dbReference type="SMART" id="SM00387">
    <property type="entry name" value="HATPase_c"/>
    <property type="match status" value="1"/>
</dbReference>
<accession>A0A8J7LFI1</accession>
<evidence type="ECO:0000313" key="16">
    <source>
        <dbReference type="Proteomes" id="UP000662314"/>
    </source>
</evidence>
<dbReference type="PROSITE" id="PS50109">
    <property type="entry name" value="HIS_KIN"/>
    <property type="match status" value="1"/>
</dbReference>
<evidence type="ECO:0000256" key="6">
    <source>
        <dbReference type="ARBA" id="ARBA00022692"/>
    </source>
</evidence>
<evidence type="ECO:0000256" key="5">
    <source>
        <dbReference type="ARBA" id="ARBA00022679"/>
    </source>
</evidence>
<keyword evidence="9" id="KW-0067">ATP-binding</keyword>
<dbReference type="PANTHER" id="PTHR43711">
    <property type="entry name" value="TWO-COMPONENT HISTIDINE KINASE"/>
    <property type="match status" value="1"/>
</dbReference>
<dbReference type="InterPro" id="IPR050736">
    <property type="entry name" value="Sensor_HK_Regulatory"/>
</dbReference>
<evidence type="ECO:0000256" key="4">
    <source>
        <dbReference type="ARBA" id="ARBA00022553"/>
    </source>
</evidence>
<dbReference type="Pfam" id="PF02518">
    <property type="entry name" value="HATPase_c"/>
    <property type="match status" value="1"/>
</dbReference>
<dbReference type="InterPro" id="IPR004358">
    <property type="entry name" value="Sig_transdc_His_kin-like_C"/>
</dbReference>
<comment type="subcellular location">
    <subcellularLocation>
        <location evidence="2">Membrane</location>
    </subcellularLocation>
</comment>
<evidence type="ECO:0000256" key="1">
    <source>
        <dbReference type="ARBA" id="ARBA00000085"/>
    </source>
</evidence>
<organism evidence="15 16">
    <name type="scientific">Dendronalium phyllosphericum CENA369</name>
    <dbReference type="NCBI Taxonomy" id="1725256"/>
    <lineage>
        <taxon>Bacteria</taxon>
        <taxon>Bacillati</taxon>
        <taxon>Cyanobacteriota</taxon>
        <taxon>Cyanophyceae</taxon>
        <taxon>Nostocales</taxon>
        <taxon>Nostocaceae</taxon>
        <taxon>Dendronalium</taxon>
        <taxon>Dendronalium phyllosphericum</taxon>
    </lineage>
</organism>
<keyword evidence="16" id="KW-1185">Reference proteome</keyword>
<name>A0A8J7LFI1_9NOST</name>